<keyword evidence="1" id="KW-0479">Metal-binding</keyword>
<dbReference type="InterPro" id="IPR006073">
    <property type="entry name" value="GTP-bd"/>
</dbReference>
<dbReference type="Pfam" id="PF01926">
    <property type="entry name" value="MMR_HSR1"/>
    <property type="match status" value="1"/>
</dbReference>
<feature type="domain" description="Hflx-type G" evidence="6">
    <location>
        <begin position="231"/>
        <end position="397"/>
    </location>
</feature>
<dbReference type="Gene3D" id="3.40.50.300">
    <property type="entry name" value="P-loop containing nucleotide triphosphate hydrolases"/>
    <property type="match status" value="1"/>
</dbReference>
<dbReference type="Pfam" id="PF13167">
    <property type="entry name" value="GTP-bdg_N"/>
    <property type="match status" value="1"/>
</dbReference>
<name>A0ABP1FY98_9CHLO</name>
<dbReference type="InterPro" id="IPR025121">
    <property type="entry name" value="GTPase_HflX_N"/>
</dbReference>
<dbReference type="InterPro" id="IPR027417">
    <property type="entry name" value="P-loop_NTPase"/>
</dbReference>
<dbReference type="InterPro" id="IPR030394">
    <property type="entry name" value="G_HFLX_dom"/>
</dbReference>
<dbReference type="Gene3D" id="3.40.50.11060">
    <property type="entry name" value="GTPase HflX, N-terminal domain"/>
    <property type="match status" value="1"/>
</dbReference>
<evidence type="ECO:0000256" key="4">
    <source>
        <dbReference type="ARBA" id="ARBA00023134"/>
    </source>
</evidence>
<keyword evidence="3" id="KW-0460">Magnesium</keyword>
<evidence type="ECO:0000256" key="3">
    <source>
        <dbReference type="ARBA" id="ARBA00022842"/>
    </source>
</evidence>
<dbReference type="HAMAP" id="MF_00900">
    <property type="entry name" value="GTPase_HflX"/>
    <property type="match status" value="1"/>
</dbReference>
<dbReference type="PIRSF" id="PIRSF006809">
    <property type="entry name" value="GTP-binding_hflX_prd"/>
    <property type="match status" value="1"/>
</dbReference>
<keyword evidence="5" id="KW-0175">Coiled coil</keyword>
<accession>A0ABP1FY98</accession>
<evidence type="ECO:0000313" key="8">
    <source>
        <dbReference type="Proteomes" id="UP001497392"/>
    </source>
</evidence>
<gene>
    <name evidence="7" type="primary">g4897</name>
    <name evidence="7" type="ORF">VP750_LOCUS4181</name>
</gene>
<protein>
    <submittedName>
        <fullName evidence="7">G4897 protein</fullName>
    </submittedName>
</protein>
<dbReference type="InterPro" id="IPR042108">
    <property type="entry name" value="GTPase_HflX_N_sf"/>
</dbReference>
<dbReference type="CDD" id="cd01878">
    <property type="entry name" value="HflX"/>
    <property type="match status" value="1"/>
</dbReference>
<reference evidence="7 8" key="1">
    <citation type="submission" date="2024-06" db="EMBL/GenBank/DDBJ databases">
        <authorList>
            <person name="Kraege A."/>
            <person name="Thomma B."/>
        </authorList>
    </citation>
    <scope>NUCLEOTIDE SEQUENCE [LARGE SCALE GENOMIC DNA]</scope>
</reference>
<organism evidence="7 8">
    <name type="scientific">Coccomyxa viridis</name>
    <dbReference type="NCBI Taxonomy" id="1274662"/>
    <lineage>
        <taxon>Eukaryota</taxon>
        <taxon>Viridiplantae</taxon>
        <taxon>Chlorophyta</taxon>
        <taxon>core chlorophytes</taxon>
        <taxon>Trebouxiophyceae</taxon>
        <taxon>Trebouxiophyceae incertae sedis</taxon>
        <taxon>Coccomyxaceae</taxon>
        <taxon>Coccomyxa</taxon>
    </lineage>
</organism>
<keyword evidence="4" id="KW-0342">GTP-binding</keyword>
<dbReference type="PRINTS" id="PR00326">
    <property type="entry name" value="GTP1OBG"/>
</dbReference>
<dbReference type="InterPro" id="IPR016496">
    <property type="entry name" value="GTPase_HflX"/>
</dbReference>
<dbReference type="SUPFAM" id="SSF52540">
    <property type="entry name" value="P-loop containing nucleoside triphosphate hydrolases"/>
    <property type="match status" value="1"/>
</dbReference>
<sequence length="436" mass="47708">MAADIPSWEELADLASKICTQEDAIDAEDYNAPERAVLVAVGSTQLSRHQQQYSLVQSLEELAGLAETAKVKVVGLLQQHLDPPDGNTYLGSGKIGELVAKVEALAADTVIVDSELTPRQLRNLSRQLGDSIRLCDRTALILDIFKTRALSREGQLQVEYASMEYQLPRLIKMWTHLERQAGGKSRGMGEKQIEVDRRLLRSRIAQLRDKLDEVREDRAQHRVNRAKTSVPVLALVGYTNAGKSCLMNQLTLADVLSEDALFATLDTTVRKLLLPSGLQAVISDTVGFIQKLPPKLVAAFQATLDDINSATLILHVVDCSHPLAAAQSDAVVKVLEEIGAAHIPVLTVWNKIDLVPSRPLLESIAEGRDSVVCVSAQTGEGIPDLLSAIEERIKKNMVLMHALIPFRRGELLADLRGSGIIEMEKHCSEAFTSITA</sequence>
<dbReference type="Proteomes" id="UP001497392">
    <property type="component" value="Unassembled WGS sequence"/>
</dbReference>
<evidence type="ECO:0000256" key="2">
    <source>
        <dbReference type="ARBA" id="ARBA00022741"/>
    </source>
</evidence>
<dbReference type="Gene3D" id="6.10.250.2860">
    <property type="match status" value="1"/>
</dbReference>
<dbReference type="NCBIfam" id="TIGR03156">
    <property type="entry name" value="GTP_HflX"/>
    <property type="match status" value="1"/>
</dbReference>
<comment type="caution">
    <text evidence="7">The sequence shown here is derived from an EMBL/GenBank/DDBJ whole genome shotgun (WGS) entry which is preliminary data.</text>
</comment>
<keyword evidence="2" id="KW-0547">Nucleotide-binding</keyword>
<dbReference type="PANTHER" id="PTHR10229:SF0">
    <property type="entry name" value="GTP-BINDING PROTEIN 6-RELATED"/>
    <property type="match status" value="1"/>
</dbReference>
<proteinExistence type="inferred from homology"/>
<dbReference type="PROSITE" id="PS51705">
    <property type="entry name" value="G_HFLX"/>
    <property type="match status" value="1"/>
</dbReference>
<dbReference type="PANTHER" id="PTHR10229">
    <property type="entry name" value="GTP-BINDING PROTEIN HFLX"/>
    <property type="match status" value="1"/>
</dbReference>
<feature type="coiled-coil region" evidence="5">
    <location>
        <begin position="197"/>
        <end position="224"/>
    </location>
</feature>
<evidence type="ECO:0000256" key="1">
    <source>
        <dbReference type="ARBA" id="ARBA00022723"/>
    </source>
</evidence>
<dbReference type="EMBL" id="CAXHTA020000007">
    <property type="protein sequence ID" value="CAL5222522.1"/>
    <property type="molecule type" value="Genomic_DNA"/>
</dbReference>
<dbReference type="InterPro" id="IPR032305">
    <property type="entry name" value="GTP-bd_M"/>
</dbReference>
<keyword evidence="8" id="KW-1185">Reference proteome</keyword>
<evidence type="ECO:0000259" key="6">
    <source>
        <dbReference type="PROSITE" id="PS51705"/>
    </source>
</evidence>
<evidence type="ECO:0000313" key="7">
    <source>
        <dbReference type="EMBL" id="CAL5222522.1"/>
    </source>
</evidence>
<evidence type="ECO:0000256" key="5">
    <source>
        <dbReference type="SAM" id="Coils"/>
    </source>
</evidence>
<dbReference type="Pfam" id="PF16360">
    <property type="entry name" value="GTP-bdg_M"/>
    <property type="match status" value="1"/>
</dbReference>